<feature type="signal peptide" evidence="1">
    <location>
        <begin position="1"/>
        <end position="19"/>
    </location>
</feature>
<accession>A0A7D4B7Y8</accession>
<sequence length="184" mass="19004">MKPIFAHLAGAIALTFAIAACVPAPQTAPAPAPTPTPVAQIPAPAPPPAPMPAETNWIDAPQSRGAWSYAIIDGGTIARFAEAGGDPLFTIACTANDRRVTLTRHSQGTSAGTAMTIRTEKASRTLAAGSTNNRDSATAALAARDPLLDAMALTSGRFAVEMAGTPALYLPNWAEVTRVIEDCR</sequence>
<evidence type="ECO:0000313" key="3">
    <source>
        <dbReference type="Proteomes" id="UP000504693"/>
    </source>
</evidence>
<evidence type="ECO:0008006" key="4">
    <source>
        <dbReference type="Google" id="ProtNLM"/>
    </source>
</evidence>
<protein>
    <recommendedName>
        <fullName evidence="4">Lipoprotein</fullName>
    </recommendedName>
</protein>
<organism evidence="2 3">
    <name type="scientific">Erythrobacter mangrovi</name>
    <dbReference type="NCBI Taxonomy" id="2739433"/>
    <lineage>
        <taxon>Bacteria</taxon>
        <taxon>Pseudomonadati</taxon>
        <taxon>Pseudomonadota</taxon>
        <taxon>Alphaproteobacteria</taxon>
        <taxon>Sphingomonadales</taxon>
        <taxon>Erythrobacteraceae</taxon>
        <taxon>Erythrobacter/Porphyrobacter group</taxon>
        <taxon>Erythrobacter</taxon>
    </lineage>
</organism>
<dbReference type="KEGG" id="emv:HQR01_08275"/>
<feature type="chain" id="PRO_5028810639" description="Lipoprotein" evidence="1">
    <location>
        <begin position="20"/>
        <end position="184"/>
    </location>
</feature>
<reference evidence="2 3" key="1">
    <citation type="submission" date="2020-05" db="EMBL/GenBank/DDBJ databases">
        <title>Erythrobacter mangrovi sp. nov., isolated from rhizosphere soil of mangrove plant (Kandelia candel).</title>
        <authorList>
            <person name="Ye Y.H."/>
        </authorList>
    </citation>
    <scope>NUCLEOTIDE SEQUENCE [LARGE SCALE GENOMIC DNA]</scope>
    <source>
        <strain evidence="2 3">EB310</strain>
    </source>
</reference>
<dbReference type="PROSITE" id="PS51257">
    <property type="entry name" value="PROKAR_LIPOPROTEIN"/>
    <property type="match status" value="1"/>
</dbReference>
<dbReference type="Proteomes" id="UP000504693">
    <property type="component" value="Chromosome"/>
</dbReference>
<dbReference type="AlphaFoldDB" id="A0A7D4B7Y8"/>
<dbReference type="EMBL" id="CP053921">
    <property type="protein sequence ID" value="QKG71363.1"/>
    <property type="molecule type" value="Genomic_DNA"/>
</dbReference>
<dbReference type="RefSeq" id="WP_173214187.1">
    <property type="nucleotide sequence ID" value="NZ_CP053921.1"/>
</dbReference>
<name>A0A7D4B7Y8_9SPHN</name>
<evidence type="ECO:0000313" key="2">
    <source>
        <dbReference type="EMBL" id="QKG71363.1"/>
    </source>
</evidence>
<evidence type="ECO:0000256" key="1">
    <source>
        <dbReference type="SAM" id="SignalP"/>
    </source>
</evidence>
<proteinExistence type="predicted"/>
<keyword evidence="3" id="KW-1185">Reference proteome</keyword>
<keyword evidence="1" id="KW-0732">Signal</keyword>
<gene>
    <name evidence="2" type="ORF">HQR01_08275</name>
</gene>